<feature type="domain" description="YobI-like P-loop NTPase" evidence="2">
    <location>
        <begin position="30"/>
        <end position="176"/>
    </location>
</feature>
<evidence type="ECO:0000256" key="1">
    <source>
        <dbReference type="SAM" id="Phobius"/>
    </source>
</evidence>
<gene>
    <name evidence="3" type="ORF">IAC73_04390</name>
</gene>
<evidence type="ECO:0000259" key="2">
    <source>
        <dbReference type="Pfam" id="PF20693"/>
    </source>
</evidence>
<accession>A0A9D1NA48</accession>
<feature type="transmembrane region" description="Helical" evidence="1">
    <location>
        <begin position="123"/>
        <end position="144"/>
    </location>
</feature>
<protein>
    <recommendedName>
        <fullName evidence="2">YobI-like P-loop NTPase domain-containing protein</fullName>
    </recommendedName>
</protein>
<dbReference type="Proteomes" id="UP000886857">
    <property type="component" value="Unassembled WGS sequence"/>
</dbReference>
<dbReference type="Pfam" id="PF20693">
    <property type="entry name" value="YobI-ATPase"/>
    <property type="match status" value="1"/>
</dbReference>
<feature type="non-terminal residue" evidence="3">
    <location>
        <position position="183"/>
    </location>
</feature>
<keyword evidence="1" id="KW-0472">Membrane</keyword>
<reference evidence="3" key="2">
    <citation type="journal article" date="2021" name="PeerJ">
        <title>Extensive microbial diversity within the chicken gut microbiome revealed by metagenomics and culture.</title>
        <authorList>
            <person name="Gilroy R."/>
            <person name="Ravi A."/>
            <person name="Getino M."/>
            <person name="Pursley I."/>
            <person name="Horton D.L."/>
            <person name="Alikhan N.F."/>
            <person name="Baker D."/>
            <person name="Gharbi K."/>
            <person name="Hall N."/>
            <person name="Watson M."/>
            <person name="Adriaenssens E.M."/>
            <person name="Foster-Nyarko E."/>
            <person name="Jarju S."/>
            <person name="Secka A."/>
            <person name="Antonio M."/>
            <person name="Oren A."/>
            <person name="Chaudhuri R.R."/>
            <person name="La Ragione R."/>
            <person name="Hildebrand F."/>
            <person name="Pallen M.J."/>
        </authorList>
    </citation>
    <scope>NUCLEOTIDE SEQUENCE</scope>
    <source>
        <strain evidence="3">10406</strain>
    </source>
</reference>
<dbReference type="Gene3D" id="3.40.50.300">
    <property type="entry name" value="P-loop containing nucleotide triphosphate hydrolases"/>
    <property type="match status" value="1"/>
</dbReference>
<proteinExistence type="predicted"/>
<organism evidence="3 4">
    <name type="scientific">Candidatus Limadaptatus stercoripullorum</name>
    <dbReference type="NCBI Taxonomy" id="2840846"/>
    <lineage>
        <taxon>Bacteria</taxon>
        <taxon>Bacillati</taxon>
        <taxon>Bacillota</taxon>
        <taxon>Clostridia</taxon>
        <taxon>Eubacteriales</taxon>
        <taxon>Candidatus Limadaptatus</taxon>
    </lineage>
</organism>
<sequence length="183" mass="20481">MEDTVGINDIKHLLKNNAANSFDEYKLEAEILDCQISDSNVKNIAVTAVYGAGKSSAIQTYLENFRKDKKDSYVKVELAGFQGKEYNENEVERGILQQLLYSVKGSKLPNSKIERTDKTPLRALLYTLSTIIIIVSCLLLSLNGIGKIALPNHAQIILYVLAFVSFGLMLWAAIHFNRISRIK</sequence>
<feature type="transmembrane region" description="Helical" evidence="1">
    <location>
        <begin position="156"/>
        <end position="174"/>
    </location>
</feature>
<keyword evidence="1" id="KW-0812">Transmembrane</keyword>
<comment type="caution">
    <text evidence="3">The sequence shown here is derived from an EMBL/GenBank/DDBJ whole genome shotgun (WGS) entry which is preliminary data.</text>
</comment>
<keyword evidence="1" id="KW-1133">Transmembrane helix</keyword>
<dbReference type="InterPro" id="IPR027417">
    <property type="entry name" value="P-loop_NTPase"/>
</dbReference>
<reference evidence="3" key="1">
    <citation type="submission" date="2020-10" db="EMBL/GenBank/DDBJ databases">
        <authorList>
            <person name="Gilroy R."/>
        </authorList>
    </citation>
    <scope>NUCLEOTIDE SEQUENCE</scope>
    <source>
        <strain evidence="3">10406</strain>
    </source>
</reference>
<evidence type="ECO:0000313" key="4">
    <source>
        <dbReference type="Proteomes" id="UP000886857"/>
    </source>
</evidence>
<dbReference type="EMBL" id="DVOE01000067">
    <property type="protein sequence ID" value="HIU99059.1"/>
    <property type="molecule type" value="Genomic_DNA"/>
</dbReference>
<dbReference type="InterPro" id="IPR048428">
    <property type="entry name" value="YobI-NTPase"/>
</dbReference>
<name>A0A9D1NA48_9FIRM</name>
<evidence type="ECO:0000313" key="3">
    <source>
        <dbReference type="EMBL" id="HIU99059.1"/>
    </source>
</evidence>
<dbReference type="AlphaFoldDB" id="A0A9D1NA48"/>